<evidence type="ECO:0000256" key="2">
    <source>
        <dbReference type="ARBA" id="ARBA00022598"/>
    </source>
</evidence>
<evidence type="ECO:0000313" key="9">
    <source>
        <dbReference type="Proteomes" id="UP000440096"/>
    </source>
</evidence>
<dbReference type="GO" id="GO:0005886">
    <property type="term" value="C:plasma membrane"/>
    <property type="evidence" value="ECO:0007669"/>
    <property type="project" value="TreeGrafter"/>
</dbReference>
<dbReference type="Gene3D" id="3.30.300.30">
    <property type="match status" value="1"/>
</dbReference>
<sequence>MKSIDQNFVGNSIVELFRRSAREHADEVAIVMVEHPDRFADARSLTYRELDAQAQAVAHRLREVCRPEDRALLLYPSGTPFVAAFLGCLYAGVIAIPAPLPQRRRRQQHRLTGIARDAEVSVVLTDSANLAAIDDWVDADEMTHLVRLATDVESAAAPSDEEPYPAGPDTVAFLQYTSGSTGDPKGVILSHGNVLHTIAASLLMSEWHEQLRVCTWLPLFHDMGLIATVLAPLTRGGNTVLLDPMTFIRQPASWLRAMHHYGSNASAAPNFAYEFCTQRISDEDLSDVDLSGVTRVYNAAEAIDEKILSQFCERFSAYGFSPDAFVTSYGLAEATLTVAARLNNGVKLSTVDVPQAGSDHGSRALVSCGPAPYLDLRIIDSATGEAVPDGTTGEIWLRGPSISRGYWRREEQTRETFGAFTESGDGPFLRTGDIGFLHDGELYVCGRVKEVLVVHGQKVFPQDIESELRSRHPQLGNYGAVFALPQTSGQEKVVITHELGEAEPDELPALAADLVHTAASEFGVQVDTIALLPPGTVARTTSGKVRRMKMRDLFVAGKLEPVYARSLKS</sequence>
<dbReference type="GO" id="GO:0006633">
    <property type="term" value="P:fatty acid biosynthetic process"/>
    <property type="evidence" value="ECO:0007669"/>
    <property type="project" value="TreeGrafter"/>
</dbReference>
<keyword evidence="2" id="KW-0436">Ligase</keyword>
<dbReference type="InterPro" id="IPR042099">
    <property type="entry name" value="ANL_N_sf"/>
</dbReference>
<dbReference type="FunFam" id="3.40.50.12780:FF:000013">
    <property type="entry name" value="Long-chain-fatty-acid--AMP ligase FadD32"/>
    <property type="match status" value="1"/>
</dbReference>
<accession>A0A6N7ZCL2</accession>
<dbReference type="AlphaFoldDB" id="A0A6N7ZCL2"/>
<keyword evidence="5" id="KW-1133">Transmembrane helix</keyword>
<keyword evidence="3" id="KW-0276">Fatty acid metabolism</keyword>
<organism evidence="8 9">
    <name type="scientific">Amycolatopsis pithecellobii</name>
    <dbReference type="NCBI Taxonomy" id="664692"/>
    <lineage>
        <taxon>Bacteria</taxon>
        <taxon>Bacillati</taxon>
        <taxon>Actinomycetota</taxon>
        <taxon>Actinomycetes</taxon>
        <taxon>Pseudonocardiales</taxon>
        <taxon>Pseudonocardiaceae</taxon>
        <taxon>Amycolatopsis</taxon>
    </lineage>
</organism>
<evidence type="ECO:0000313" key="8">
    <source>
        <dbReference type="EMBL" id="MTD59531.1"/>
    </source>
</evidence>
<dbReference type="Proteomes" id="UP000440096">
    <property type="component" value="Unassembled WGS sequence"/>
</dbReference>
<dbReference type="PANTHER" id="PTHR22754:SF32">
    <property type="entry name" value="DISCO-INTERACTING PROTEIN 2"/>
    <property type="match status" value="1"/>
</dbReference>
<gene>
    <name evidence="8" type="ORF">GKO32_36935</name>
</gene>
<evidence type="ECO:0000259" key="6">
    <source>
        <dbReference type="Pfam" id="PF00501"/>
    </source>
</evidence>
<dbReference type="Pfam" id="PF23024">
    <property type="entry name" value="AMP-dom_DIP2-like"/>
    <property type="match status" value="1"/>
</dbReference>
<dbReference type="EMBL" id="WMBA01000110">
    <property type="protein sequence ID" value="MTD59531.1"/>
    <property type="molecule type" value="Genomic_DNA"/>
</dbReference>
<dbReference type="GO" id="GO:0071766">
    <property type="term" value="P:Actinobacterium-type cell wall biogenesis"/>
    <property type="evidence" value="ECO:0007669"/>
    <property type="project" value="UniProtKB-ARBA"/>
</dbReference>
<feature type="domain" description="AMP-dependent synthetase/ligase" evidence="6">
    <location>
        <begin position="17"/>
        <end position="407"/>
    </location>
</feature>
<keyword evidence="4" id="KW-0443">Lipid metabolism</keyword>
<dbReference type="PANTHER" id="PTHR22754">
    <property type="entry name" value="DISCO-INTERACTING PROTEIN 2 DIP2 -RELATED"/>
    <property type="match status" value="1"/>
</dbReference>
<reference evidence="8 9" key="1">
    <citation type="submission" date="2019-11" db="EMBL/GenBank/DDBJ databases">
        <title>Draft genome of Amycolatopsis RM579.</title>
        <authorList>
            <person name="Duangmal K."/>
            <person name="Mingma R."/>
        </authorList>
    </citation>
    <scope>NUCLEOTIDE SEQUENCE [LARGE SCALE GENOMIC DNA]</scope>
    <source>
        <strain evidence="8 9">RM579</strain>
    </source>
</reference>
<keyword evidence="5" id="KW-0472">Membrane</keyword>
<dbReference type="InterPro" id="IPR040097">
    <property type="entry name" value="FAAL/FAAC"/>
</dbReference>
<dbReference type="Gene3D" id="3.40.50.12780">
    <property type="entry name" value="N-terminal domain of ligase-like"/>
    <property type="match status" value="1"/>
</dbReference>
<comment type="caution">
    <text evidence="8">The sequence shown here is derived from an EMBL/GenBank/DDBJ whole genome shotgun (WGS) entry which is preliminary data.</text>
</comment>
<dbReference type="InterPro" id="IPR045851">
    <property type="entry name" value="AMP-bd_C_sf"/>
</dbReference>
<dbReference type="GO" id="GO:0016874">
    <property type="term" value="F:ligase activity"/>
    <property type="evidence" value="ECO:0007669"/>
    <property type="project" value="UniProtKB-KW"/>
</dbReference>
<dbReference type="OrthoDB" id="3671040at2"/>
<name>A0A6N7ZCL2_9PSEU</name>
<feature type="domain" description="AMP-binding enzyme C-terminal" evidence="7">
    <location>
        <begin position="450"/>
        <end position="560"/>
    </location>
</feature>
<dbReference type="InterPro" id="IPR020845">
    <property type="entry name" value="AMP-binding_CS"/>
</dbReference>
<dbReference type="SUPFAM" id="SSF56801">
    <property type="entry name" value="Acetyl-CoA synthetase-like"/>
    <property type="match status" value="1"/>
</dbReference>
<proteinExistence type="inferred from homology"/>
<dbReference type="RefSeq" id="WP_154761563.1">
    <property type="nucleotide sequence ID" value="NZ_WMBA01000110.1"/>
</dbReference>
<evidence type="ECO:0000256" key="4">
    <source>
        <dbReference type="ARBA" id="ARBA00023098"/>
    </source>
</evidence>
<protein>
    <submittedName>
        <fullName evidence="8">AMP-binding protein</fullName>
    </submittedName>
</protein>
<evidence type="ECO:0000259" key="7">
    <source>
        <dbReference type="Pfam" id="PF23024"/>
    </source>
</evidence>
<dbReference type="Pfam" id="PF00501">
    <property type="entry name" value="AMP-binding"/>
    <property type="match status" value="1"/>
</dbReference>
<dbReference type="GO" id="GO:0070566">
    <property type="term" value="F:adenylyltransferase activity"/>
    <property type="evidence" value="ECO:0007669"/>
    <property type="project" value="TreeGrafter"/>
</dbReference>
<keyword evidence="5" id="KW-0812">Transmembrane</keyword>
<dbReference type="InterPro" id="IPR000873">
    <property type="entry name" value="AMP-dep_synth/lig_dom"/>
</dbReference>
<dbReference type="PROSITE" id="PS00455">
    <property type="entry name" value="AMP_BINDING"/>
    <property type="match status" value="1"/>
</dbReference>
<dbReference type="InterPro" id="IPR025110">
    <property type="entry name" value="AMP-bd_C"/>
</dbReference>
<evidence type="ECO:0000256" key="1">
    <source>
        <dbReference type="ARBA" id="ARBA00006432"/>
    </source>
</evidence>
<evidence type="ECO:0000256" key="5">
    <source>
        <dbReference type="SAM" id="Phobius"/>
    </source>
</evidence>
<comment type="similarity">
    <text evidence="1">Belongs to the ATP-dependent AMP-binding enzyme family.</text>
</comment>
<evidence type="ECO:0000256" key="3">
    <source>
        <dbReference type="ARBA" id="ARBA00022832"/>
    </source>
</evidence>
<keyword evidence="9" id="KW-1185">Reference proteome</keyword>
<feature type="transmembrane region" description="Helical" evidence="5">
    <location>
        <begin position="81"/>
        <end position="100"/>
    </location>
</feature>
<dbReference type="CDD" id="cd05931">
    <property type="entry name" value="FAAL"/>
    <property type="match status" value="1"/>
</dbReference>